<evidence type="ECO:0000256" key="6">
    <source>
        <dbReference type="ARBA" id="ARBA00022989"/>
    </source>
</evidence>
<evidence type="ECO:0000256" key="3">
    <source>
        <dbReference type="ARBA" id="ARBA00022475"/>
    </source>
</evidence>
<feature type="transmembrane region" description="Helical" evidence="9">
    <location>
        <begin position="220"/>
        <end position="239"/>
    </location>
</feature>
<keyword evidence="6 9" id="KW-1133">Transmembrane helix</keyword>
<feature type="non-terminal residue" evidence="10">
    <location>
        <position position="240"/>
    </location>
</feature>
<sequence length="240" mass="25445">MASAAMPSLVKSSPTINIRLRLATKESIAKCVAITTTPLFHGRINTRLLLAYCNKSNNKTSSISEQESLSKAGETNNSQSQLGQNAGQYERLFSNVNEVTLKRDPGSVVSAILLVAGTTVGAGILAIPAVTQEAGFLASAVTCLVCWLYMVITGLLVAEVNVNTMCELGSGGVSLVSMAMRTLGKGGVQVACWSYLFIHYALLVAYVARSSDILSNFLGIPLWESAILFSSIFGGICYYG</sequence>
<proteinExistence type="predicted"/>
<dbReference type="GO" id="GO:0005886">
    <property type="term" value="C:plasma membrane"/>
    <property type="evidence" value="ECO:0007669"/>
    <property type="project" value="UniProtKB-SubCell"/>
</dbReference>
<keyword evidence="3" id="KW-1003">Cell membrane</keyword>
<evidence type="ECO:0000256" key="9">
    <source>
        <dbReference type="SAM" id="Phobius"/>
    </source>
</evidence>
<evidence type="ECO:0000256" key="5">
    <source>
        <dbReference type="ARBA" id="ARBA00022692"/>
    </source>
</evidence>
<dbReference type="InterPro" id="IPR018227">
    <property type="entry name" value="Amino_acid_transport_2"/>
</dbReference>
<dbReference type="Pfam" id="PF03222">
    <property type="entry name" value="Trp_Tyr_perm"/>
    <property type="match status" value="1"/>
</dbReference>
<feature type="transmembrane region" description="Helical" evidence="9">
    <location>
        <begin position="190"/>
        <end position="208"/>
    </location>
</feature>
<reference evidence="10 11" key="1">
    <citation type="journal article" date="2021" name="Nat. Plants">
        <title>The Taxus genome provides insights into paclitaxel biosynthesis.</title>
        <authorList>
            <person name="Xiong X."/>
            <person name="Gou J."/>
            <person name="Liao Q."/>
            <person name="Li Y."/>
            <person name="Zhou Q."/>
            <person name="Bi G."/>
            <person name="Li C."/>
            <person name="Du R."/>
            <person name="Wang X."/>
            <person name="Sun T."/>
            <person name="Guo L."/>
            <person name="Liang H."/>
            <person name="Lu P."/>
            <person name="Wu Y."/>
            <person name="Zhang Z."/>
            <person name="Ro D.K."/>
            <person name="Shang Y."/>
            <person name="Huang S."/>
            <person name="Yan J."/>
        </authorList>
    </citation>
    <scope>NUCLEOTIDE SEQUENCE [LARGE SCALE GENOMIC DNA]</scope>
    <source>
        <strain evidence="10">Ta-2019</strain>
    </source>
</reference>
<comment type="subcellular location">
    <subcellularLocation>
        <location evidence="1">Cell inner membrane</location>
        <topology evidence="1">Multi-pass membrane protein</topology>
    </subcellularLocation>
</comment>
<dbReference type="EMBL" id="JAHRHJ020000005">
    <property type="protein sequence ID" value="KAH9314068.1"/>
    <property type="molecule type" value="Genomic_DNA"/>
</dbReference>
<keyword evidence="2" id="KW-0813">Transport</keyword>
<evidence type="ECO:0000256" key="8">
    <source>
        <dbReference type="SAM" id="MobiDB-lite"/>
    </source>
</evidence>
<dbReference type="GO" id="GO:0003333">
    <property type="term" value="P:amino acid transmembrane transport"/>
    <property type="evidence" value="ECO:0007669"/>
    <property type="project" value="InterPro"/>
</dbReference>
<name>A0AA38G2K6_TAXCH</name>
<keyword evidence="11" id="KW-1185">Reference proteome</keyword>
<keyword evidence="4" id="KW-0997">Cell inner membrane</keyword>
<feature type="transmembrane region" description="Helical" evidence="9">
    <location>
        <begin position="108"/>
        <end position="130"/>
    </location>
</feature>
<dbReference type="PANTHER" id="PTHR32195">
    <property type="entry name" value="OS07G0662800 PROTEIN"/>
    <property type="match status" value="1"/>
</dbReference>
<dbReference type="PANTHER" id="PTHR32195:SF26">
    <property type="entry name" value="TRYPTOPHAN OR TYROSINE TRANSPORTER PROTEIN"/>
    <property type="match status" value="1"/>
</dbReference>
<dbReference type="Proteomes" id="UP000824469">
    <property type="component" value="Unassembled WGS sequence"/>
</dbReference>
<evidence type="ECO:0000256" key="1">
    <source>
        <dbReference type="ARBA" id="ARBA00004429"/>
    </source>
</evidence>
<keyword evidence="7 9" id="KW-0472">Membrane</keyword>
<evidence type="ECO:0008006" key="12">
    <source>
        <dbReference type="Google" id="ProtNLM"/>
    </source>
</evidence>
<keyword evidence="5 9" id="KW-0812">Transmembrane</keyword>
<accession>A0AA38G2K6</accession>
<organism evidence="10 11">
    <name type="scientific">Taxus chinensis</name>
    <name type="common">Chinese yew</name>
    <name type="synonym">Taxus wallichiana var. chinensis</name>
    <dbReference type="NCBI Taxonomy" id="29808"/>
    <lineage>
        <taxon>Eukaryota</taxon>
        <taxon>Viridiplantae</taxon>
        <taxon>Streptophyta</taxon>
        <taxon>Embryophyta</taxon>
        <taxon>Tracheophyta</taxon>
        <taxon>Spermatophyta</taxon>
        <taxon>Pinopsida</taxon>
        <taxon>Pinidae</taxon>
        <taxon>Conifers II</taxon>
        <taxon>Cupressales</taxon>
        <taxon>Taxaceae</taxon>
        <taxon>Taxus</taxon>
    </lineage>
</organism>
<dbReference type="AlphaFoldDB" id="A0AA38G2K6"/>
<protein>
    <recommendedName>
        <fullName evidence="12">Tryptophan/tyrosine permease</fullName>
    </recommendedName>
</protein>
<evidence type="ECO:0000256" key="7">
    <source>
        <dbReference type="ARBA" id="ARBA00023136"/>
    </source>
</evidence>
<comment type="caution">
    <text evidence="10">The sequence shown here is derived from an EMBL/GenBank/DDBJ whole genome shotgun (WGS) entry which is preliminary data.</text>
</comment>
<evidence type="ECO:0000313" key="10">
    <source>
        <dbReference type="EMBL" id="KAH9314068.1"/>
    </source>
</evidence>
<feature type="region of interest" description="Disordered" evidence="8">
    <location>
        <begin position="64"/>
        <end position="83"/>
    </location>
</feature>
<gene>
    <name evidence="10" type="ORF">KI387_022695</name>
</gene>
<evidence type="ECO:0000256" key="4">
    <source>
        <dbReference type="ARBA" id="ARBA00022519"/>
    </source>
</evidence>
<evidence type="ECO:0000256" key="2">
    <source>
        <dbReference type="ARBA" id="ARBA00022448"/>
    </source>
</evidence>
<feature type="transmembrane region" description="Helical" evidence="9">
    <location>
        <begin position="136"/>
        <end position="158"/>
    </location>
</feature>
<evidence type="ECO:0000313" key="11">
    <source>
        <dbReference type="Proteomes" id="UP000824469"/>
    </source>
</evidence>